<proteinExistence type="predicted"/>
<dbReference type="InterPro" id="IPR036086">
    <property type="entry name" value="ParB/Sulfiredoxin_sf"/>
</dbReference>
<evidence type="ECO:0000313" key="2">
    <source>
        <dbReference type="EMBL" id="KKM22232.1"/>
    </source>
</evidence>
<dbReference type="Pfam" id="PF02195">
    <property type="entry name" value="ParB_N"/>
    <property type="match status" value="1"/>
</dbReference>
<dbReference type="AlphaFoldDB" id="A0A0F9I3Y8"/>
<reference evidence="2" key="1">
    <citation type="journal article" date="2015" name="Nature">
        <title>Complex archaea that bridge the gap between prokaryotes and eukaryotes.</title>
        <authorList>
            <person name="Spang A."/>
            <person name="Saw J.H."/>
            <person name="Jorgensen S.L."/>
            <person name="Zaremba-Niedzwiedzka K."/>
            <person name="Martijn J."/>
            <person name="Lind A.E."/>
            <person name="van Eijk R."/>
            <person name="Schleper C."/>
            <person name="Guy L."/>
            <person name="Ettema T.J."/>
        </authorList>
    </citation>
    <scope>NUCLEOTIDE SEQUENCE</scope>
</reference>
<dbReference type="SUPFAM" id="SSF110849">
    <property type="entry name" value="ParB/Sulfiredoxin"/>
    <property type="match status" value="1"/>
</dbReference>
<dbReference type="InterPro" id="IPR003115">
    <property type="entry name" value="ParB_N"/>
</dbReference>
<accession>A0A0F9I3Y8</accession>
<name>A0A0F9I3Y8_9ZZZZ</name>
<sequence>MPVTLERYQATHKKHLYNPKNKGKFMLIEPGEIDHDVPVDKAHVAALKQSIKAVGQLTPILVRRSTAQTKGELLVIDGFHRVTAMKELGMTIAAMEIDCDDDDFWATRIVSATQHEGVKTDRAALWVNELWNASPYTTEHKNVAGAIQAVDKGKADPMVQELVNKWIKAWGVTPKTLRNWVSYGTSNPEPKTKIAVPTAKPKLVETKPKEPEIHATMKAYYGNLGIVIEGSRSMKSDNMTKQEIKEYLIRMAETIEALKLAMKALGGK</sequence>
<evidence type="ECO:0000259" key="1">
    <source>
        <dbReference type="SMART" id="SM00470"/>
    </source>
</evidence>
<dbReference type="SMART" id="SM00470">
    <property type="entry name" value="ParB"/>
    <property type="match status" value="1"/>
</dbReference>
<dbReference type="Gene3D" id="3.90.1530.10">
    <property type="entry name" value="Conserved hypothetical protein from pyrococcus furiosus pfu- 392566-001, ParB domain"/>
    <property type="match status" value="1"/>
</dbReference>
<dbReference type="EMBL" id="LAZR01013379">
    <property type="protein sequence ID" value="KKM22232.1"/>
    <property type="molecule type" value="Genomic_DNA"/>
</dbReference>
<comment type="caution">
    <text evidence="2">The sequence shown here is derived from an EMBL/GenBank/DDBJ whole genome shotgun (WGS) entry which is preliminary data.</text>
</comment>
<organism evidence="2">
    <name type="scientific">marine sediment metagenome</name>
    <dbReference type="NCBI Taxonomy" id="412755"/>
    <lineage>
        <taxon>unclassified sequences</taxon>
        <taxon>metagenomes</taxon>
        <taxon>ecological metagenomes</taxon>
    </lineage>
</organism>
<feature type="domain" description="ParB-like N-terminal" evidence="1">
    <location>
        <begin position="26"/>
        <end position="113"/>
    </location>
</feature>
<protein>
    <recommendedName>
        <fullName evidence="1">ParB-like N-terminal domain-containing protein</fullName>
    </recommendedName>
</protein>
<gene>
    <name evidence="2" type="ORF">LCGC14_1627440</name>
</gene>